<dbReference type="Proteomes" id="UP001595692">
    <property type="component" value="Unassembled WGS sequence"/>
</dbReference>
<name>A0ABV8CND9_9GAMM</name>
<feature type="domain" description="AB hydrolase-1" evidence="4">
    <location>
        <begin position="17"/>
        <end position="254"/>
    </location>
</feature>
<organism evidence="5 6">
    <name type="scientific">Pseudaeromonas sharmana</name>
    <dbReference type="NCBI Taxonomy" id="328412"/>
    <lineage>
        <taxon>Bacteria</taxon>
        <taxon>Pseudomonadati</taxon>
        <taxon>Pseudomonadota</taxon>
        <taxon>Gammaproteobacteria</taxon>
        <taxon>Aeromonadales</taxon>
        <taxon>Aeromonadaceae</taxon>
        <taxon>Pseudaeromonas</taxon>
    </lineage>
</organism>
<sequence length="281" mass="31249">MLAPALRHAAPSGETALVFLHGFLGTPTEWLALLDRLPAAWRTRCHCLTLPGHGADAPTALPWHRLDDWLDGELNRRAIRRAVLYGYSLGGRLALHYAASAQASGKLAGLILESANPGLSHRGERQARARNDAHWVRRLRSEPLHQVLLDWYQQPVFADLSAARRHELVTLRSSHAPRPLARMLAASSLARQPDLTPWLQHTPLPVLYLYGAADHKFAALADSLLQCCPAVEGIRIPDAGHNLHLARPELVAAALRRWLRPHCPDFTWPDLNFPESEEPVL</sequence>
<dbReference type="HAMAP" id="MF_01660">
    <property type="entry name" value="MenH"/>
    <property type="match status" value="1"/>
</dbReference>
<evidence type="ECO:0000259" key="4">
    <source>
        <dbReference type="Pfam" id="PF12697"/>
    </source>
</evidence>
<dbReference type="EMBL" id="JBHSAF010000007">
    <property type="protein sequence ID" value="MFC3913397.1"/>
    <property type="molecule type" value="Genomic_DNA"/>
</dbReference>
<comment type="similarity">
    <text evidence="3">Belongs to the AB hydrolase superfamily. MenH family.</text>
</comment>
<dbReference type="InterPro" id="IPR000073">
    <property type="entry name" value="AB_hydrolase_1"/>
</dbReference>
<dbReference type="InterPro" id="IPR022485">
    <property type="entry name" value="SHCHC_synthase_MenH"/>
</dbReference>
<comment type="pathway">
    <text evidence="3">Quinol/quinone metabolism; menaquinone biosynthesis.</text>
</comment>
<protein>
    <recommendedName>
        <fullName evidence="3">Putative 2-succinyl-6-hydroxy-2,4-cyclohexadiene-1-carboxylate synthase</fullName>
        <shortName evidence="3">SHCHC synthase</shortName>
        <ecNumber evidence="3">4.2.99.20</ecNumber>
    </recommendedName>
</protein>
<dbReference type="GO" id="GO:0070205">
    <property type="term" value="F:2-succinyl-6-hydroxy-2,4-cyclohexadiene-1-carboxylate synthase activity"/>
    <property type="evidence" value="ECO:0007669"/>
    <property type="project" value="UniProtKB-EC"/>
</dbReference>
<dbReference type="PANTHER" id="PTHR42916">
    <property type="entry name" value="2-SUCCINYL-5-ENOLPYRUVYL-6-HYDROXY-3-CYCLOHEXENE-1-CARBOXYLATE SYNTHASE"/>
    <property type="match status" value="1"/>
</dbReference>
<dbReference type="EC" id="4.2.99.20" evidence="3"/>
<dbReference type="Gene3D" id="3.40.50.1820">
    <property type="entry name" value="alpha/beta hydrolase"/>
    <property type="match status" value="1"/>
</dbReference>
<keyword evidence="6" id="KW-1185">Reference proteome</keyword>
<evidence type="ECO:0000256" key="3">
    <source>
        <dbReference type="HAMAP-Rule" id="MF_01660"/>
    </source>
</evidence>
<evidence type="ECO:0000313" key="5">
    <source>
        <dbReference type="EMBL" id="MFC3913397.1"/>
    </source>
</evidence>
<evidence type="ECO:0000256" key="2">
    <source>
        <dbReference type="ARBA" id="ARBA00023239"/>
    </source>
</evidence>
<proteinExistence type="inferred from homology"/>
<dbReference type="Pfam" id="PF12697">
    <property type="entry name" value="Abhydrolase_6"/>
    <property type="match status" value="1"/>
</dbReference>
<comment type="subunit">
    <text evidence="3">Monomer.</text>
</comment>
<dbReference type="SUPFAM" id="SSF53474">
    <property type="entry name" value="alpha/beta-Hydrolases"/>
    <property type="match status" value="1"/>
</dbReference>
<comment type="catalytic activity">
    <reaction evidence="3">
        <text>5-enolpyruvoyl-6-hydroxy-2-succinyl-cyclohex-3-ene-1-carboxylate = (1R,6R)-6-hydroxy-2-succinyl-cyclohexa-2,4-diene-1-carboxylate + pyruvate</text>
        <dbReference type="Rhea" id="RHEA:25597"/>
        <dbReference type="ChEBI" id="CHEBI:15361"/>
        <dbReference type="ChEBI" id="CHEBI:58689"/>
        <dbReference type="ChEBI" id="CHEBI:58818"/>
        <dbReference type="EC" id="4.2.99.20"/>
    </reaction>
</comment>
<comment type="pathway">
    <text evidence="3">Quinol/quinone metabolism; 1,4-dihydroxy-2-naphthoate biosynthesis; 1,4-dihydroxy-2-naphthoate from chorismate: step 3/7.</text>
</comment>
<dbReference type="NCBIfam" id="TIGR03695">
    <property type="entry name" value="menH_SHCHC"/>
    <property type="match status" value="1"/>
</dbReference>
<gene>
    <name evidence="3 5" type="primary">menH</name>
    <name evidence="5" type="ORF">ACFOSS_07970</name>
</gene>
<accession>A0ABV8CND9</accession>
<evidence type="ECO:0000313" key="6">
    <source>
        <dbReference type="Proteomes" id="UP001595692"/>
    </source>
</evidence>
<dbReference type="PANTHER" id="PTHR42916:SF1">
    <property type="entry name" value="PROTEIN PHYLLO, CHLOROPLASTIC"/>
    <property type="match status" value="1"/>
</dbReference>
<comment type="caution">
    <text evidence="5">The sequence shown here is derived from an EMBL/GenBank/DDBJ whole genome shotgun (WGS) entry which is preliminary data.</text>
</comment>
<dbReference type="InterPro" id="IPR029058">
    <property type="entry name" value="AB_hydrolase_fold"/>
</dbReference>
<keyword evidence="1 3" id="KW-0474">Menaquinone biosynthesis</keyword>
<dbReference type="RefSeq" id="WP_377151714.1">
    <property type="nucleotide sequence ID" value="NZ_JBHSAF010000007.1"/>
</dbReference>
<evidence type="ECO:0000256" key="1">
    <source>
        <dbReference type="ARBA" id="ARBA00022428"/>
    </source>
</evidence>
<keyword evidence="2 3" id="KW-0456">Lyase</keyword>
<reference evidence="6" key="1">
    <citation type="journal article" date="2019" name="Int. J. Syst. Evol. Microbiol.">
        <title>The Global Catalogue of Microorganisms (GCM) 10K type strain sequencing project: providing services to taxonomists for standard genome sequencing and annotation.</title>
        <authorList>
            <consortium name="The Broad Institute Genomics Platform"/>
            <consortium name="The Broad Institute Genome Sequencing Center for Infectious Disease"/>
            <person name="Wu L."/>
            <person name="Ma J."/>
        </authorList>
    </citation>
    <scope>NUCLEOTIDE SEQUENCE [LARGE SCALE GENOMIC DNA]</scope>
    <source>
        <strain evidence="6">CCUG 54939</strain>
    </source>
</reference>
<comment type="function">
    <text evidence="3">Catalyzes a proton abstraction reaction that results in 2,5-elimination of pyruvate from 2-succinyl-5-enolpyruvyl-6-hydroxy-3-cyclohexene-1-carboxylate (SEPHCHC) and the formation of 2-succinyl-6-hydroxy-2,4-cyclohexadiene-1-carboxylate (SHCHC).</text>
</comment>